<evidence type="ECO:0000313" key="1">
    <source>
        <dbReference type="EMBL" id="PKR80732.1"/>
    </source>
</evidence>
<gene>
    <name evidence="1" type="ORF">CW751_08145</name>
</gene>
<comment type="caution">
    <text evidence="1">The sequence shown here is derived from an EMBL/GenBank/DDBJ whole genome shotgun (WGS) entry which is preliminary data.</text>
</comment>
<name>A0A2I0R2C2_9FLAO</name>
<accession>A0A2I0R2C2</accession>
<organism evidence="1 2">
    <name type="scientific">Brumimicrobium salinarum</name>
    <dbReference type="NCBI Taxonomy" id="2058658"/>
    <lineage>
        <taxon>Bacteria</taxon>
        <taxon>Pseudomonadati</taxon>
        <taxon>Bacteroidota</taxon>
        <taxon>Flavobacteriia</taxon>
        <taxon>Flavobacteriales</taxon>
        <taxon>Crocinitomicaceae</taxon>
        <taxon>Brumimicrobium</taxon>
    </lineage>
</organism>
<dbReference type="EMBL" id="PJNI01000008">
    <property type="protein sequence ID" value="PKR80732.1"/>
    <property type="molecule type" value="Genomic_DNA"/>
</dbReference>
<evidence type="ECO:0000313" key="2">
    <source>
        <dbReference type="Proteomes" id="UP000236654"/>
    </source>
</evidence>
<protein>
    <submittedName>
        <fullName evidence="1">Uncharacterized protein</fullName>
    </submittedName>
</protein>
<dbReference type="AlphaFoldDB" id="A0A2I0R2C2"/>
<keyword evidence="2" id="KW-1185">Reference proteome</keyword>
<sequence>MEKRKQDKLASMGKRCKDETPPFFKKLRTAGLVLAAIGTSVVAAPIALPAIAVTIGGYVLLGGTVITAVSQTAVGEMDCEEKEKVK</sequence>
<dbReference type="Proteomes" id="UP000236654">
    <property type="component" value="Unassembled WGS sequence"/>
</dbReference>
<reference evidence="1 2" key="1">
    <citation type="submission" date="2017-12" db="EMBL/GenBank/DDBJ databases">
        <title>The draft genome sequence of Brumimicrobium saltpan LHR20.</title>
        <authorList>
            <person name="Do Z.-J."/>
            <person name="Luo H.-R."/>
        </authorList>
    </citation>
    <scope>NUCLEOTIDE SEQUENCE [LARGE SCALE GENOMIC DNA]</scope>
    <source>
        <strain evidence="1 2">LHR20</strain>
    </source>
</reference>
<proteinExistence type="predicted"/>
<dbReference type="OrthoDB" id="679091at2"/>